<proteinExistence type="predicted"/>
<evidence type="ECO:0000256" key="2">
    <source>
        <dbReference type="ARBA" id="ARBA00022840"/>
    </source>
</evidence>
<dbReference type="InterPro" id="IPR016032">
    <property type="entry name" value="Sig_transdc_resp-reg_C-effctor"/>
</dbReference>
<evidence type="ECO:0000313" key="7">
    <source>
        <dbReference type="Proteomes" id="UP001501721"/>
    </source>
</evidence>
<dbReference type="PRINTS" id="PR00038">
    <property type="entry name" value="HTHLUXR"/>
</dbReference>
<accession>A0ABN3KYJ6</accession>
<reference evidence="6 7" key="1">
    <citation type="journal article" date="2019" name="Int. J. Syst. Evol. Microbiol.">
        <title>The Global Catalogue of Microorganisms (GCM) 10K type strain sequencing project: providing services to taxonomists for standard genome sequencing and annotation.</title>
        <authorList>
            <consortium name="The Broad Institute Genomics Platform"/>
            <consortium name="The Broad Institute Genome Sequencing Center for Infectious Disease"/>
            <person name="Wu L."/>
            <person name="Ma J."/>
        </authorList>
    </citation>
    <scope>NUCLEOTIDE SEQUENCE [LARGE SCALE GENOMIC DNA]</scope>
    <source>
        <strain evidence="6 7">JCM 6923</strain>
    </source>
</reference>
<dbReference type="Gene3D" id="1.10.10.10">
    <property type="entry name" value="Winged helix-like DNA-binding domain superfamily/Winged helix DNA-binding domain"/>
    <property type="match status" value="1"/>
</dbReference>
<dbReference type="SUPFAM" id="SSF46894">
    <property type="entry name" value="C-terminal effector domain of the bipartite response regulators"/>
    <property type="match status" value="1"/>
</dbReference>
<dbReference type="Gene3D" id="1.25.40.10">
    <property type="entry name" value="Tetratricopeptide repeat domain"/>
    <property type="match status" value="1"/>
</dbReference>
<feature type="compositionally biased region" description="Pro residues" evidence="3">
    <location>
        <begin position="125"/>
        <end position="136"/>
    </location>
</feature>
<evidence type="ECO:0000313" key="6">
    <source>
        <dbReference type="EMBL" id="GAA2474493.1"/>
    </source>
</evidence>
<dbReference type="Pfam" id="PF00196">
    <property type="entry name" value="GerE"/>
    <property type="match status" value="1"/>
</dbReference>
<dbReference type="InterPro" id="IPR037523">
    <property type="entry name" value="VOC_core"/>
</dbReference>
<dbReference type="InterPro" id="IPR000792">
    <property type="entry name" value="Tscrpt_reg_LuxR_C"/>
</dbReference>
<dbReference type="PANTHER" id="PTHR16305">
    <property type="entry name" value="TESTICULAR SOLUBLE ADENYLYL CYCLASE"/>
    <property type="match status" value="1"/>
</dbReference>
<dbReference type="SMART" id="SM00421">
    <property type="entry name" value="HTH_LUXR"/>
    <property type="match status" value="1"/>
</dbReference>
<comment type="caution">
    <text evidence="6">The sequence shown here is derived from an EMBL/GenBank/DDBJ whole genome shotgun (WGS) entry which is preliminary data.</text>
</comment>
<dbReference type="EMBL" id="BAAATL010000007">
    <property type="protein sequence ID" value="GAA2474493.1"/>
    <property type="molecule type" value="Genomic_DNA"/>
</dbReference>
<dbReference type="SUPFAM" id="SSF54593">
    <property type="entry name" value="Glyoxalase/Bleomycin resistance protein/Dihydroxybiphenyl dioxygenase"/>
    <property type="match status" value="1"/>
</dbReference>
<keyword evidence="1" id="KW-0547">Nucleotide-binding</keyword>
<dbReference type="PROSITE" id="PS51819">
    <property type="entry name" value="VOC"/>
    <property type="match status" value="1"/>
</dbReference>
<protein>
    <submittedName>
        <fullName evidence="6">Uncharacterized protein</fullName>
    </submittedName>
</protein>
<dbReference type="InterPro" id="IPR036388">
    <property type="entry name" value="WH-like_DNA-bd_sf"/>
</dbReference>
<dbReference type="Proteomes" id="UP001501721">
    <property type="component" value="Unassembled WGS sequence"/>
</dbReference>
<gene>
    <name evidence="6" type="ORF">GCM10010422_17100</name>
</gene>
<dbReference type="Gene3D" id="3.10.180.10">
    <property type="entry name" value="2,3-Dihydroxybiphenyl 1,2-Dioxygenase, domain 1"/>
    <property type="match status" value="1"/>
</dbReference>
<dbReference type="Pfam" id="PF18029">
    <property type="entry name" value="Glyoxalase_6"/>
    <property type="match status" value="1"/>
</dbReference>
<dbReference type="SUPFAM" id="SSF48452">
    <property type="entry name" value="TPR-like"/>
    <property type="match status" value="1"/>
</dbReference>
<dbReference type="CDD" id="cd06170">
    <property type="entry name" value="LuxR_C_like"/>
    <property type="match status" value="1"/>
</dbReference>
<name>A0ABN3KYJ6_9ACTN</name>
<evidence type="ECO:0000256" key="3">
    <source>
        <dbReference type="SAM" id="MobiDB-lite"/>
    </source>
</evidence>
<dbReference type="RefSeq" id="WP_346079231.1">
    <property type="nucleotide sequence ID" value="NZ_BAAATL010000007.1"/>
</dbReference>
<dbReference type="InterPro" id="IPR041581">
    <property type="entry name" value="Glyoxalase_6"/>
</dbReference>
<evidence type="ECO:0000259" key="5">
    <source>
        <dbReference type="PROSITE" id="PS51819"/>
    </source>
</evidence>
<feature type="domain" description="VOC" evidence="5">
    <location>
        <begin position="1"/>
        <end position="111"/>
    </location>
</feature>
<dbReference type="InterPro" id="IPR029068">
    <property type="entry name" value="Glyas_Bleomycin-R_OHBP_Dase"/>
</dbReference>
<keyword evidence="2" id="KW-0067">ATP-binding</keyword>
<feature type="region of interest" description="Disordered" evidence="3">
    <location>
        <begin position="119"/>
        <end position="139"/>
    </location>
</feature>
<evidence type="ECO:0000259" key="4">
    <source>
        <dbReference type="PROSITE" id="PS50043"/>
    </source>
</evidence>
<dbReference type="PANTHER" id="PTHR16305:SF35">
    <property type="entry name" value="TRANSCRIPTIONAL ACTIVATOR DOMAIN"/>
    <property type="match status" value="1"/>
</dbReference>
<evidence type="ECO:0000256" key="1">
    <source>
        <dbReference type="ARBA" id="ARBA00022741"/>
    </source>
</evidence>
<organism evidence="6 7">
    <name type="scientific">Streptomyces graminearus</name>
    <dbReference type="NCBI Taxonomy" id="284030"/>
    <lineage>
        <taxon>Bacteria</taxon>
        <taxon>Bacillati</taxon>
        <taxon>Actinomycetota</taxon>
        <taxon>Actinomycetes</taxon>
        <taxon>Kitasatosporales</taxon>
        <taxon>Streptomycetaceae</taxon>
        <taxon>Streptomyces</taxon>
    </lineage>
</organism>
<dbReference type="PROSITE" id="PS00622">
    <property type="entry name" value="HTH_LUXR_1"/>
    <property type="match status" value="1"/>
</dbReference>
<dbReference type="PROSITE" id="PS50043">
    <property type="entry name" value="HTH_LUXR_2"/>
    <property type="match status" value="1"/>
</dbReference>
<dbReference type="InterPro" id="IPR011990">
    <property type="entry name" value="TPR-like_helical_dom_sf"/>
</dbReference>
<sequence>MVTLGARDVPGLRRFYRALGWAELPGSDDGRVGFLLAGVLLVLRPAAKTDGATGGAMLTCTVTGPRQVDGACVAAVAAGATVLAEPADHPEGGRSACVADPEGNRWEIAWAPLARWRTEGGQAPPAAPAAPAAPVPDEPHRASAELLHHHGASDEVVAAHLVAAGGNGPGWAVETLLCAARTARREGRPEQAVDFLRRALAEPLPPARRGGVLTELGSLEVTLGPADRALGVRHLAESVRLEQSDVSVFKAANALGTALAARGQTSVALEVMEELAERFTGHPELAWAVQVAAALIASHDGHSWLETVDRLRRLAATTPARPAPAVRVLLAEFDSTSGRLSAAEAAAVAREVTVEPLDPFSRTYVLASAATLAQWADELALADRLVTEGLTGHRGPLVDPGYQSLLSVHAESLVMRGRYRELLEACHGWGVLIGPPARPAPSGVGNAHLVAQAVIALTETGRAAEARRLADSIAVDGSHGSWEWNEFLYARGLLSLAEGDPAGALDDLSECGRGQSARQVTSPVVTPWRSAAADCQLLLGRPAAAVALATEELAAARRWGTPRCVGRALRALGTATGGRAGLATVEQAVALLRTAGTAPELIAALAAHGRLLAAAGHLTAARGALREAARHAERIGAGRWCAVVAALLAAAGARRATASQTGAPALTGSERRICALAAQGHSNPEIAALLHLALRTVETHLTNSFRKLGVRRRTELAGRLAAEPAVPDR</sequence>
<keyword evidence="7" id="KW-1185">Reference proteome</keyword>
<feature type="domain" description="HTH luxR-type" evidence="4">
    <location>
        <begin position="659"/>
        <end position="724"/>
    </location>
</feature>